<dbReference type="PANTHER" id="PTHR34987">
    <property type="entry name" value="C, PUTATIVE (AFU_ORTHOLOGUE AFUA_3G02880)-RELATED"/>
    <property type="match status" value="1"/>
</dbReference>
<dbReference type="InterPro" id="IPR008928">
    <property type="entry name" value="6-hairpin_glycosidase_sf"/>
</dbReference>
<evidence type="ECO:0000313" key="4">
    <source>
        <dbReference type="EMBL" id="VGO11992.1"/>
    </source>
</evidence>
<evidence type="ECO:0000259" key="1">
    <source>
        <dbReference type="Pfam" id="PF05592"/>
    </source>
</evidence>
<dbReference type="PANTHER" id="PTHR34987:SF2">
    <property type="entry name" value="B, PUTATIVE (AFU_ORTHOLOGUE AFUA_7G05040)-RELATED"/>
    <property type="match status" value="1"/>
</dbReference>
<dbReference type="Pfam" id="PF08531">
    <property type="entry name" value="Bac_rhamnosid_N"/>
    <property type="match status" value="1"/>
</dbReference>
<evidence type="ECO:0000259" key="3">
    <source>
        <dbReference type="Pfam" id="PF17389"/>
    </source>
</evidence>
<dbReference type="GO" id="GO:0005975">
    <property type="term" value="P:carbohydrate metabolic process"/>
    <property type="evidence" value="ECO:0007669"/>
    <property type="project" value="InterPro"/>
</dbReference>
<dbReference type="InterPro" id="IPR008902">
    <property type="entry name" value="Rhamnosid_concanavalin"/>
</dbReference>
<dbReference type="InterPro" id="IPR012341">
    <property type="entry name" value="6hp_glycosidase-like_sf"/>
</dbReference>
<evidence type="ECO:0000313" key="5">
    <source>
        <dbReference type="Proteomes" id="UP000366872"/>
    </source>
</evidence>
<feature type="domain" description="Bacterial alpha-L-rhamnosidase N-terminal" evidence="2">
    <location>
        <begin position="24"/>
        <end position="172"/>
    </location>
</feature>
<dbReference type="SUPFAM" id="SSF49785">
    <property type="entry name" value="Galactose-binding domain-like"/>
    <property type="match status" value="1"/>
</dbReference>
<gene>
    <name evidence="4" type="ORF">PDESU_00540</name>
</gene>
<proteinExistence type="predicted"/>
<reference evidence="4 5" key="1">
    <citation type="submission" date="2019-04" db="EMBL/GenBank/DDBJ databases">
        <authorList>
            <person name="Van Vliet M D."/>
        </authorList>
    </citation>
    <scope>NUCLEOTIDE SEQUENCE [LARGE SCALE GENOMIC DNA]</scope>
    <source>
        <strain evidence="4 5">F1</strain>
    </source>
</reference>
<dbReference type="SUPFAM" id="SSF48208">
    <property type="entry name" value="Six-hairpin glycosidases"/>
    <property type="match status" value="1"/>
</dbReference>
<sequence>MPEAETSDMMLARKTFDLSEVPGNASLSITAGSRYELFVNGNSVAQGPARCAPHDQSYDVHALSHVLQVGKNVIAVRVHHQRDTVSYYNATRGGLLAQLDGLEVQTDSSWRVSADNSWNRSSPVMARFHYEVCDDVDLRNIPNDWNTAEFDDSGWETARVLQRETGWPSPQANEQPGHLIPPWTSLEERELPYLKTRIVDGGTPLAEPVPVPSAKGRPVKVYDLGEVCYGNPMLELRAKAGTEVEVICAPYLLDGKIKSPIAASRYIDRIICSGERDQWTAFYAKPVRWLAVVGDVEVHYAGVRCADYPFEEQGTFQCPEKPELEAIWKASAKTVKVCTSDAYTDNYRERRQYAQTAWYACLGNYAVFGDTALQRRYLVQIAQEQLPNGIMPAYAPYHGGDFMVILDSNCFWIRGLHQYLLYSGDDQTVRDLLPAARRLMGLLSSYSHESELIESPPYPYWLDHAVQDRRGANFCLNAHYLGAVEDFAQVLNWLAEPDAGLYTDRAVQMREGLKEFWDAERQAFADASINGERSTLFSEHADAMALAMKIATPEQSVAVASRILQAGKSDFVKHTDGTTMVTPAMSYFLHTGLCEAGKTVESMALLQERFKHMLEPGTNGTLWEEWWLDATGRSGTLRPFPAGRSDAQTESAFPPALFVRYLLGIEPVAPGMRKVLIHPVPAGLNCKGAIPTPSGLLEVEWNGSEVTVSAPHGIDVQLAPECPEGTILN</sequence>
<dbReference type="InterPro" id="IPR013737">
    <property type="entry name" value="Bac_rhamnosid_N"/>
</dbReference>
<dbReference type="AlphaFoldDB" id="A0A6C2TWS1"/>
<feature type="domain" description="Alpha-L-rhamnosidase six-hairpin glycosidase" evidence="3">
    <location>
        <begin position="312"/>
        <end position="627"/>
    </location>
</feature>
<dbReference type="Pfam" id="PF17389">
    <property type="entry name" value="Bac_rhamnosid6H"/>
    <property type="match status" value="1"/>
</dbReference>
<dbReference type="InterPro" id="IPR008979">
    <property type="entry name" value="Galactose-bd-like_sf"/>
</dbReference>
<accession>A0A6C2TWS1</accession>
<feature type="domain" description="Alpha-L-rhamnosidase concanavalin-like" evidence="1">
    <location>
        <begin position="220"/>
        <end position="292"/>
    </location>
</feature>
<organism evidence="4 5">
    <name type="scientific">Pontiella desulfatans</name>
    <dbReference type="NCBI Taxonomy" id="2750659"/>
    <lineage>
        <taxon>Bacteria</taxon>
        <taxon>Pseudomonadati</taxon>
        <taxon>Kiritimatiellota</taxon>
        <taxon>Kiritimatiellia</taxon>
        <taxon>Kiritimatiellales</taxon>
        <taxon>Pontiellaceae</taxon>
        <taxon>Pontiella</taxon>
    </lineage>
</organism>
<evidence type="ECO:0000259" key="2">
    <source>
        <dbReference type="Pfam" id="PF08531"/>
    </source>
</evidence>
<dbReference type="Gene3D" id="2.60.120.260">
    <property type="entry name" value="Galactose-binding domain-like"/>
    <property type="match status" value="2"/>
</dbReference>
<protein>
    <submittedName>
        <fullName evidence="4">Uncharacterized protein</fullName>
    </submittedName>
</protein>
<dbReference type="InterPro" id="IPR035396">
    <property type="entry name" value="Bac_rhamnosid6H"/>
</dbReference>
<dbReference type="EMBL" id="CAAHFG010000001">
    <property type="protein sequence ID" value="VGO11992.1"/>
    <property type="molecule type" value="Genomic_DNA"/>
</dbReference>
<dbReference type="Gene3D" id="2.60.420.10">
    <property type="entry name" value="Maltose phosphorylase, domain 3"/>
    <property type="match status" value="1"/>
</dbReference>
<dbReference type="Pfam" id="PF05592">
    <property type="entry name" value="Bac_rhamnosid"/>
    <property type="match status" value="1"/>
</dbReference>
<dbReference type="Gene3D" id="1.50.10.10">
    <property type="match status" value="1"/>
</dbReference>
<name>A0A6C2TWS1_PONDE</name>
<keyword evidence="5" id="KW-1185">Reference proteome</keyword>
<dbReference type="Proteomes" id="UP000366872">
    <property type="component" value="Unassembled WGS sequence"/>
</dbReference>